<dbReference type="EMBL" id="VLLC01000019">
    <property type="protein sequence ID" value="TWI68892.1"/>
    <property type="molecule type" value="Genomic_DNA"/>
</dbReference>
<dbReference type="AlphaFoldDB" id="A0A562RIH1"/>
<keyword evidence="3" id="KW-1185">Reference proteome</keyword>
<dbReference type="SUPFAM" id="SSF103501">
    <property type="entry name" value="Respiratory nitrate reductase 1 gamma chain"/>
    <property type="match status" value="1"/>
</dbReference>
<comment type="caution">
    <text evidence="2">The sequence shown here is derived from an EMBL/GenBank/DDBJ whole genome shotgun (WGS) entry which is preliminary data.</text>
</comment>
<feature type="transmembrane region" description="Helical" evidence="1">
    <location>
        <begin position="148"/>
        <end position="165"/>
    </location>
</feature>
<reference evidence="2 3" key="1">
    <citation type="submission" date="2019-07" db="EMBL/GenBank/DDBJ databases">
        <title>Genome sequencing of 100 strains of the haloalkaliphilic chemolithoautotrophic sulfur-oxidizing bacterium Thioalkalivibrio.</title>
        <authorList>
            <person name="Muyzer G."/>
        </authorList>
    </citation>
    <scope>NUCLEOTIDE SEQUENCE [LARGE SCALE GENOMIC DNA]</scope>
    <source>
        <strain evidence="2 3">ASO4-4</strain>
    </source>
</reference>
<keyword evidence="1" id="KW-0472">Membrane</keyword>
<evidence type="ECO:0000313" key="3">
    <source>
        <dbReference type="Proteomes" id="UP000318307"/>
    </source>
</evidence>
<dbReference type="Proteomes" id="UP000318307">
    <property type="component" value="Unassembled WGS sequence"/>
</dbReference>
<feature type="transmembrane region" description="Helical" evidence="1">
    <location>
        <begin position="6"/>
        <end position="31"/>
    </location>
</feature>
<keyword evidence="1" id="KW-1133">Transmembrane helix</keyword>
<evidence type="ECO:0000313" key="2">
    <source>
        <dbReference type="EMBL" id="TWI68892.1"/>
    </source>
</evidence>
<feature type="transmembrane region" description="Helical" evidence="1">
    <location>
        <begin position="185"/>
        <end position="202"/>
    </location>
</feature>
<gene>
    <name evidence="2" type="ORF">LZ24_02364</name>
</gene>
<dbReference type="Gene3D" id="1.20.950.20">
    <property type="entry name" value="Transmembrane di-heme cytochromes, Chain C"/>
    <property type="match status" value="1"/>
</dbReference>
<name>A0A562RIH1_9BACT</name>
<keyword evidence="1" id="KW-0812">Transmembrane</keyword>
<evidence type="ECO:0000256" key="1">
    <source>
        <dbReference type="SAM" id="Phobius"/>
    </source>
</evidence>
<feature type="transmembrane region" description="Helical" evidence="1">
    <location>
        <begin position="117"/>
        <end position="136"/>
    </location>
</feature>
<dbReference type="InterPro" id="IPR036197">
    <property type="entry name" value="NarG-like_sf"/>
</dbReference>
<accession>A0A562RIH1</accession>
<feature type="transmembrane region" description="Helical" evidence="1">
    <location>
        <begin position="76"/>
        <end position="97"/>
    </location>
</feature>
<organism evidence="2 3">
    <name type="scientific">Desulfobotulus alkaliphilus</name>
    <dbReference type="NCBI Taxonomy" id="622671"/>
    <lineage>
        <taxon>Bacteria</taxon>
        <taxon>Pseudomonadati</taxon>
        <taxon>Thermodesulfobacteriota</taxon>
        <taxon>Desulfobacteria</taxon>
        <taxon>Desulfobacterales</taxon>
        <taxon>Desulfobacteraceae</taxon>
        <taxon>Desulfobotulus</taxon>
    </lineage>
</organism>
<sequence length="220" mass="25579">MTLQTLYAIIAGPLAVLAITGFVLGCVYRIVMAVRQTASDRMVIEYFHPRYALRSIFRWLTPYATVNMRRHPIMTLVTFIFHLGMVVMPFFIFAHMLMVYEAFGLSWPTLPDVFVEWMSWAVLLALVFFLGRRLILPEVRYLTTPSDYLILFMVALPFFTGIWAYKGWWAAEWVTLLHMLSGEVLLVAIPFTRLGHMVLFFMTRGYMGSEFGGIRHARDW</sequence>
<dbReference type="RefSeq" id="WP_246118588.1">
    <property type="nucleotide sequence ID" value="NZ_VLLC01000019.1"/>
</dbReference>
<protein>
    <submittedName>
        <fullName evidence="2">Nitrate reductase gamma subunit</fullName>
    </submittedName>
</protein>
<dbReference type="NCBIfam" id="NF045723">
    <property type="entry name" value="memb_anch_TmcC"/>
    <property type="match status" value="1"/>
</dbReference>
<proteinExistence type="predicted"/>